<comment type="caution">
    <text evidence="1">The sequence shown here is derived from an EMBL/GenBank/DDBJ whole genome shotgun (WGS) entry which is preliminary data.</text>
</comment>
<evidence type="ECO:0000313" key="1">
    <source>
        <dbReference type="EMBL" id="KAK5771781.1"/>
    </source>
</evidence>
<reference evidence="1 2" key="1">
    <citation type="submission" date="2023-03" db="EMBL/GenBank/DDBJ databases">
        <title>WGS of Gossypium arboreum.</title>
        <authorList>
            <person name="Yu D."/>
        </authorList>
    </citation>
    <scope>NUCLEOTIDE SEQUENCE [LARGE SCALE GENOMIC DNA]</scope>
    <source>
        <tissue evidence="1">Leaf</tissue>
    </source>
</reference>
<evidence type="ECO:0000313" key="2">
    <source>
        <dbReference type="Proteomes" id="UP001358586"/>
    </source>
</evidence>
<dbReference type="Proteomes" id="UP001358586">
    <property type="component" value="Chromosome 13"/>
</dbReference>
<protein>
    <submittedName>
        <fullName evidence="1">Uncharacterized protein</fullName>
    </submittedName>
</protein>
<dbReference type="EMBL" id="JARKNE010000013">
    <property type="protein sequence ID" value="KAK5771781.1"/>
    <property type="molecule type" value="Genomic_DNA"/>
</dbReference>
<organism evidence="1 2">
    <name type="scientific">Gossypium arboreum</name>
    <name type="common">Tree cotton</name>
    <name type="synonym">Gossypium nanking</name>
    <dbReference type="NCBI Taxonomy" id="29729"/>
    <lineage>
        <taxon>Eukaryota</taxon>
        <taxon>Viridiplantae</taxon>
        <taxon>Streptophyta</taxon>
        <taxon>Embryophyta</taxon>
        <taxon>Tracheophyta</taxon>
        <taxon>Spermatophyta</taxon>
        <taxon>Magnoliopsida</taxon>
        <taxon>eudicotyledons</taxon>
        <taxon>Gunneridae</taxon>
        <taxon>Pentapetalae</taxon>
        <taxon>rosids</taxon>
        <taxon>malvids</taxon>
        <taxon>Malvales</taxon>
        <taxon>Malvaceae</taxon>
        <taxon>Malvoideae</taxon>
        <taxon>Gossypium</taxon>
    </lineage>
</organism>
<name>A0ABR0MEU4_GOSAR</name>
<accession>A0ABR0MEU4</accession>
<gene>
    <name evidence="1" type="ORF">PVK06_048023</name>
</gene>
<keyword evidence="2" id="KW-1185">Reference proteome</keyword>
<proteinExistence type="predicted"/>
<sequence length="73" mass="8377">MEGQACGKCFPWKKPDLRGVQTSGGRCKGEKDRIPSFTFSKRVHKHIERDMAKTMIIKLMGRRTAFHMLLGKI</sequence>